<dbReference type="PANTHER" id="PTHR47939">
    <property type="entry name" value="MEMBRANE-ASSOCIATED SALT-INDUCIBLE PROTEIN-LIKE"/>
    <property type="match status" value="1"/>
</dbReference>
<gene>
    <name evidence="4" type="ORF">B0T18DRAFT_392445</name>
</gene>
<name>A0AA40K2S6_9PEZI</name>
<dbReference type="InterPro" id="IPR011990">
    <property type="entry name" value="TPR-like_helical_dom_sf"/>
</dbReference>
<protein>
    <recommendedName>
        <fullName evidence="3">Pentatricopeptide repeat-containing protein-mitochondrial domain-containing protein</fullName>
    </recommendedName>
</protein>
<sequence>MGAAPRVVVDGLWRCLCPSIDAALSAKSLLAPRYFIHANGLQRRPPWVRQTRAAHTDADAQQPIPNRKKPYSSTDVYYMSKLRPLPTKALYEVLQKLRGQQVHGDQPIRIRRVVRYLIEDRGEKPNIFLYEALVVANWDSKIGSADELVRIWNEMRAANIPPSQRFLHAALKLLVNHPNFVLRQEVLDEIRERGFLLSDEGTCSVALGLLRETQYELAVDKFQEMIRASVEIPLWVFDIFIYELGKQGFVEEAIDLMRQRPPPPEKPPSTPPDDLWYFLLDRSSQDLRYEDTKLLWSLTVERNTLTPSDGMLTNVLNTAARYGDAALATQAIRLLSNRLRKLALHHYEALIDCYVHGGDASNAVNVLFIMSAAGVPPDTASTRSLYLLLKKSPELLESAIAVLSAPENHGNVPAPALDLVLEILCQRGDVKGAVQVYRDLSSRLLSPGPSARTFELLLESPTTPESIEYLLAEARFYGVSPAGVYDRLVAKAAAAGEMEKCMGLLAWMEALPRVRGYVQQPWLSRRTLLAVLKGLFANLDPRAWDLVDQAEKRGMDVKEEVEGMLSLSDPERKQRLSGKQTSLRLQSSEEEEAATEGESAR</sequence>
<evidence type="ECO:0000256" key="2">
    <source>
        <dbReference type="SAM" id="MobiDB-lite"/>
    </source>
</evidence>
<keyword evidence="5" id="KW-1185">Reference proteome</keyword>
<evidence type="ECO:0000259" key="3">
    <source>
        <dbReference type="Pfam" id="PF23276"/>
    </source>
</evidence>
<dbReference type="EMBL" id="JAUKUD010000005">
    <property type="protein sequence ID" value="KAK0743715.1"/>
    <property type="molecule type" value="Genomic_DNA"/>
</dbReference>
<dbReference type="InterPro" id="IPR057027">
    <property type="entry name" value="TPR_mt"/>
</dbReference>
<feature type="compositionally biased region" description="Polar residues" evidence="2">
    <location>
        <begin position="577"/>
        <end position="586"/>
    </location>
</feature>
<dbReference type="Pfam" id="PF23276">
    <property type="entry name" value="TPR_24"/>
    <property type="match status" value="1"/>
</dbReference>
<dbReference type="Proteomes" id="UP001172155">
    <property type="component" value="Unassembled WGS sequence"/>
</dbReference>
<accession>A0AA40K2S6</accession>
<evidence type="ECO:0000313" key="5">
    <source>
        <dbReference type="Proteomes" id="UP001172155"/>
    </source>
</evidence>
<feature type="domain" description="Pentatricopeptide repeat-containing protein-mitochondrial" evidence="3">
    <location>
        <begin position="309"/>
        <end position="439"/>
    </location>
</feature>
<proteinExistence type="predicted"/>
<dbReference type="AlphaFoldDB" id="A0AA40K2S6"/>
<keyword evidence="1" id="KW-0677">Repeat</keyword>
<dbReference type="InterPro" id="IPR050667">
    <property type="entry name" value="PPR-containing_protein"/>
</dbReference>
<feature type="region of interest" description="Disordered" evidence="2">
    <location>
        <begin position="562"/>
        <end position="601"/>
    </location>
</feature>
<dbReference type="Gene3D" id="1.25.40.10">
    <property type="entry name" value="Tetratricopeptide repeat domain"/>
    <property type="match status" value="2"/>
</dbReference>
<comment type="caution">
    <text evidence="4">The sequence shown here is derived from an EMBL/GenBank/DDBJ whole genome shotgun (WGS) entry which is preliminary data.</text>
</comment>
<reference evidence="4" key="1">
    <citation type="submission" date="2023-06" db="EMBL/GenBank/DDBJ databases">
        <title>Genome-scale phylogeny and comparative genomics of the fungal order Sordariales.</title>
        <authorList>
            <consortium name="Lawrence Berkeley National Laboratory"/>
            <person name="Hensen N."/>
            <person name="Bonometti L."/>
            <person name="Westerberg I."/>
            <person name="Brannstrom I.O."/>
            <person name="Guillou S."/>
            <person name="Cros-Aarteil S."/>
            <person name="Calhoun S."/>
            <person name="Haridas S."/>
            <person name="Kuo A."/>
            <person name="Mondo S."/>
            <person name="Pangilinan J."/>
            <person name="Riley R."/>
            <person name="LaButti K."/>
            <person name="Andreopoulos B."/>
            <person name="Lipzen A."/>
            <person name="Chen C."/>
            <person name="Yanf M."/>
            <person name="Daum C."/>
            <person name="Ng V."/>
            <person name="Clum A."/>
            <person name="Steindorff A."/>
            <person name="Ohm R."/>
            <person name="Martin F."/>
            <person name="Silar P."/>
            <person name="Natvig D."/>
            <person name="Lalanne C."/>
            <person name="Gautier V."/>
            <person name="Ament-velasquez S.L."/>
            <person name="Kruys A."/>
            <person name="Hutchinson M.I."/>
            <person name="Powell A.J."/>
            <person name="Barry K."/>
            <person name="Miller A.N."/>
            <person name="Grigoriev I.V."/>
            <person name="Debuchy R."/>
            <person name="Gladieux P."/>
            <person name="Thoren M.H."/>
            <person name="Johannesson H."/>
        </authorList>
    </citation>
    <scope>NUCLEOTIDE SEQUENCE</scope>
    <source>
        <strain evidence="4">SMH3187-1</strain>
    </source>
</reference>
<evidence type="ECO:0000256" key="1">
    <source>
        <dbReference type="ARBA" id="ARBA00022737"/>
    </source>
</evidence>
<organism evidence="4 5">
    <name type="scientific">Schizothecium vesticola</name>
    <dbReference type="NCBI Taxonomy" id="314040"/>
    <lineage>
        <taxon>Eukaryota</taxon>
        <taxon>Fungi</taxon>
        <taxon>Dikarya</taxon>
        <taxon>Ascomycota</taxon>
        <taxon>Pezizomycotina</taxon>
        <taxon>Sordariomycetes</taxon>
        <taxon>Sordariomycetidae</taxon>
        <taxon>Sordariales</taxon>
        <taxon>Schizotheciaceae</taxon>
        <taxon>Schizothecium</taxon>
    </lineage>
</organism>
<dbReference type="PANTHER" id="PTHR47939:SF1">
    <property type="entry name" value="OS04G0684500 PROTEIN"/>
    <property type="match status" value="1"/>
</dbReference>
<evidence type="ECO:0000313" key="4">
    <source>
        <dbReference type="EMBL" id="KAK0743715.1"/>
    </source>
</evidence>